<sequence>MGRQGINLKKTNKIIRATKISGELAISGWALSKKNEKAAAGIDPVAAFDFSVGKKLRRTASDCGRPAPCAGF</sequence>
<reference evidence="1 2" key="1">
    <citation type="submission" date="2019-11" db="EMBL/GenBank/DDBJ databases">
        <title>Comparative genomics of hydrocarbon-degrading Desulfosarcina strains.</title>
        <authorList>
            <person name="Watanabe M."/>
            <person name="Kojima H."/>
            <person name="Fukui M."/>
        </authorList>
    </citation>
    <scope>NUCLEOTIDE SEQUENCE [LARGE SCALE GENOMIC DNA]</scope>
    <source>
        <strain evidence="1 2">PP31</strain>
    </source>
</reference>
<keyword evidence="2" id="KW-1185">Reference proteome</keyword>
<dbReference type="Proteomes" id="UP000427769">
    <property type="component" value="Chromosome"/>
</dbReference>
<gene>
    <name evidence="1" type="ORF">DSCW_16170</name>
</gene>
<evidence type="ECO:0000313" key="1">
    <source>
        <dbReference type="EMBL" id="BBO74200.1"/>
    </source>
</evidence>
<protein>
    <submittedName>
        <fullName evidence="1">Uncharacterized protein</fullName>
    </submittedName>
</protein>
<dbReference type="KEGG" id="dwd:DSCW_16170"/>
<organism evidence="1 2">
    <name type="scientific">Desulfosarcina widdelii</name>
    <dbReference type="NCBI Taxonomy" id="947919"/>
    <lineage>
        <taxon>Bacteria</taxon>
        <taxon>Pseudomonadati</taxon>
        <taxon>Thermodesulfobacteriota</taxon>
        <taxon>Desulfobacteria</taxon>
        <taxon>Desulfobacterales</taxon>
        <taxon>Desulfosarcinaceae</taxon>
        <taxon>Desulfosarcina</taxon>
    </lineage>
</organism>
<dbReference type="EMBL" id="AP021875">
    <property type="protein sequence ID" value="BBO74200.1"/>
    <property type="molecule type" value="Genomic_DNA"/>
</dbReference>
<proteinExistence type="predicted"/>
<dbReference type="AlphaFoldDB" id="A0A5K7Z0L5"/>
<accession>A0A5K7Z0L5</accession>
<evidence type="ECO:0000313" key="2">
    <source>
        <dbReference type="Proteomes" id="UP000427769"/>
    </source>
</evidence>
<name>A0A5K7Z0L5_9BACT</name>